<proteinExistence type="predicted"/>
<dbReference type="Proteomes" id="UP000425960">
    <property type="component" value="Chromosome"/>
</dbReference>
<reference evidence="1 2" key="1">
    <citation type="submission" date="2019-11" db="EMBL/GenBank/DDBJ databases">
        <title>Comparative genomics of hydrocarbon-degrading Desulfosarcina strains.</title>
        <authorList>
            <person name="Watanabe M."/>
            <person name="Kojima H."/>
            <person name="Fukui M."/>
        </authorList>
    </citation>
    <scope>NUCLEOTIDE SEQUENCE [LARGE SCALE GENOMIC DNA]</scope>
    <source>
        <strain evidence="1 2">28bB2T</strain>
    </source>
</reference>
<dbReference type="InterPro" id="IPR036513">
    <property type="entry name" value="STAS_dom_sf"/>
</dbReference>
<gene>
    <name evidence="1" type="ORF">DSCO28_66340</name>
</gene>
<dbReference type="EMBL" id="AP021876">
    <property type="protein sequence ID" value="BBO86068.1"/>
    <property type="molecule type" value="Genomic_DNA"/>
</dbReference>
<dbReference type="RefSeq" id="WP_155313675.1">
    <property type="nucleotide sequence ID" value="NZ_AP021876.1"/>
</dbReference>
<evidence type="ECO:0008006" key="3">
    <source>
        <dbReference type="Google" id="ProtNLM"/>
    </source>
</evidence>
<evidence type="ECO:0000313" key="2">
    <source>
        <dbReference type="Proteomes" id="UP000425960"/>
    </source>
</evidence>
<organism evidence="1 2">
    <name type="scientific">Desulfosarcina ovata subsp. sediminis</name>
    <dbReference type="NCBI Taxonomy" id="885957"/>
    <lineage>
        <taxon>Bacteria</taxon>
        <taxon>Pseudomonadati</taxon>
        <taxon>Thermodesulfobacteriota</taxon>
        <taxon>Desulfobacteria</taxon>
        <taxon>Desulfobacterales</taxon>
        <taxon>Desulfosarcinaceae</taxon>
        <taxon>Desulfosarcina</taxon>
    </lineage>
</organism>
<dbReference type="KEGG" id="dov:DSCO28_66340"/>
<dbReference type="SUPFAM" id="SSF52091">
    <property type="entry name" value="SpoIIaa-like"/>
    <property type="match status" value="1"/>
</dbReference>
<sequence>MAKNFRVCTKDKGKKNLALRLYGDFDASSACELINILNTGLKKNRKVAIDTNGLRTISPFGLDLFIPRMTSLNSGQVDIEMTGRFSHAFQEE</sequence>
<dbReference type="AlphaFoldDB" id="A0A5K8A129"/>
<accession>A0A5K8A129</accession>
<protein>
    <recommendedName>
        <fullName evidence="3">STAS domain-containing protein</fullName>
    </recommendedName>
</protein>
<name>A0A5K8A129_9BACT</name>
<evidence type="ECO:0000313" key="1">
    <source>
        <dbReference type="EMBL" id="BBO86068.1"/>
    </source>
</evidence>